<dbReference type="EMBL" id="JYDT01000004">
    <property type="protein sequence ID" value="KRY93072.1"/>
    <property type="molecule type" value="Genomic_DNA"/>
</dbReference>
<proteinExistence type="predicted"/>
<evidence type="ECO:0000313" key="1">
    <source>
        <dbReference type="EMBL" id="KRY93072.1"/>
    </source>
</evidence>
<sequence>MITESEAILISNMYYYQKFQEGNLQAEQYLLKFATEKIHCIQPYDNDSWFSFNFDQHQCCYHQIVELMVMLDIVGFWLDH</sequence>
<gene>
    <name evidence="1" type="ORF">T4D_3013</name>
</gene>
<dbReference type="Proteomes" id="UP000054995">
    <property type="component" value="Unassembled WGS sequence"/>
</dbReference>
<dbReference type="AlphaFoldDB" id="A0A0V1G463"/>
<organism evidence="1 2">
    <name type="scientific">Trichinella pseudospiralis</name>
    <name type="common">Parasitic roundworm</name>
    <dbReference type="NCBI Taxonomy" id="6337"/>
    <lineage>
        <taxon>Eukaryota</taxon>
        <taxon>Metazoa</taxon>
        <taxon>Ecdysozoa</taxon>
        <taxon>Nematoda</taxon>
        <taxon>Enoplea</taxon>
        <taxon>Dorylaimia</taxon>
        <taxon>Trichinellida</taxon>
        <taxon>Trichinellidae</taxon>
        <taxon>Trichinella</taxon>
    </lineage>
</organism>
<comment type="caution">
    <text evidence="1">The sequence shown here is derived from an EMBL/GenBank/DDBJ whole genome shotgun (WGS) entry which is preliminary data.</text>
</comment>
<evidence type="ECO:0000313" key="2">
    <source>
        <dbReference type="Proteomes" id="UP000054995"/>
    </source>
</evidence>
<name>A0A0V1G463_TRIPS</name>
<dbReference type="OrthoDB" id="10636290at2759"/>
<keyword evidence="2" id="KW-1185">Reference proteome</keyword>
<accession>A0A0V1G463</accession>
<reference evidence="1 2" key="1">
    <citation type="submission" date="2015-01" db="EMBL/GenBank/DDBJ databases">
        <title>Evolution of Trichinella species and genotypes.</title>
        <authorList>
            <person name="Korhonen P.K."/>
            <person name="Edoardo P."/>
            <person name="Giuseppe L.R."/>
            <person name="Gasser R.B."/>
        </authorList>
    </citation>
    <scope>NUCLEOTIDE SEQUENCE [LARGE SCALE GENOMIC DNA]</scope>
    <source>
        <strain evidence="1">ISS470</strain>
    </source>
</reference>
<protein>
    <submittedName>
        <fullName evidence="1">Uncharacterized protein</fullName>
    </submittedName>
</protein>